<gene>
    <name evidence="1" type="ORF">C0029_16485</name>
</gene>
<accession>A0AAP8SM24</accession>
<reference evidence="1 2" key="1">
    <citation type="submission" date="2018-01" db="EMBL/GenBank/DDBJ databases">
        <title>The draft genome sequence of Halioglobus japonicus S1-36.</title>
        <authorList>
            <person name="Du Z.-J."/>
            <person name="Shi M.-J."/>
        </authorList>
    </citation>
    <scope>NUCLEOTIDE SEQUENCE [LARGE SCALE GENOMIC DNA]</scope>
    <source>
        <strain evidence="1 2">S1-36</strain>
    </source>
</reference>
<proteinExistence type="predicted"/>
<name>A0AAP8SM24_9GAMM</name>
<keyword evidence="2" id="KW-1185">Reference proteome</keyword>
<dbReference type="EMBL" id="PKUR01000004">
    <property type="protein sequence ID" value="PLW85125.1"/>
    <property type="molecule type" value="Genomic_DNA"/>
</dbReference>
<organism evidence="1 2">
    <name type="scientific">Halioglobus japonicus</name>
    <dbReference type="NCBI Taxonomy" id="930805"/>
    <lineage>
        <taxon>Bacteria</taxon>
        <taxon>Pseudomonadati</taxon>
        <taxon>Pseudomonadota</taxon>
        <taxon>Gammaproteobacteria</taxon>
        <taxon>Cellvibrionales</taxon>
        <taxon>Halieaceae</taxon>
        <taxon>Halioglobus</taxon>
    </lineage>
</organism>
<evidence type="ECO:0000313" key="1">
    <source>
        <dbReference type="EMBL" id="PLW85125.1"/>
    </source>
</evidence>
<sequence length="175" mass="19141">MSRLPADALTAGVSGDGELDRAIAGFAASVVRQKGVDPLTTELVRLRCAQIHDCRLCGSLRNAEALAEGFDEDMQAKISRYEQSDLAPHQIAALRLCDAMILTPSLADATLKANLREHFSPAQIAELMFDVMKWSQQKALVALRMEAPPWQEINVLTFNQQGQPGFEGPAYTEEA</sequence>
<dbReference type="KEGG" id="hja:BST95_02220"/>
<dbReference type="InterPro" id="IPR029032">
    <property type="entry name" value="AhpD-like"/>
</dbReference>
<dbReference type="RefSeq" id="WP_084197980.1">
    <property type="nucleotide sequence ID" value="NZ_BMYL01000004.1"/>
</dbReference>
<dbReference type="Proteomes" id="UP000235162">
    <property type="component" value="Unassembled WGS sequence"/>
</dbReference>
<dbReference type="Gene3D" id="1.20.1290.10">
    <property type="entry name" value="AhpD-like"/>
    <property type="match status" value="1"/>
</dbReference>
<protein>
    <submittedName>
        <fullName evidence="1">Carboxymuconolactone decarboxylase family protein</fullName>
    </submittedName>
</protein>
<evidence type="ECO:0000313" key="2">
    <source>
        <dbReference type="Proteomes" id="UP000235162"/>
    </source>
</evidence>
<dbReference type="AlphaFoldDB" id="A0AAP8SM24"/>
<comment type="caution">
    <text evidence="1">The sequence shown here is derived from an EMBL/GenBank/DDBJ whole genome shotgun (WGS) entry which is preliminary data.</text>
</comment>
<dbReference type="SUPFAM" id="SSF69118">
    <property type="entry name" value="AhpD-like"/>
    <property type="match status" value="1"/>
</dbReference>